<keyword evidence="1" id="KW-1133">Transmembrane helix</keyword>
<feature type="transmembrane region" description="Helical" evidence="1">
    <location>
        <begin position="169"/>
        <end position="188"/>
    </location>
</feature>
<sequence length="193" mass="21514">MITRDIRNFVLIILFPCFIFGHKINIFATVEGNKIFTQSYASDGRKIKGGIIEVYDKSGNKLLSGVTDSLGEFSFVIPKKDDLKIVIIGGMGHRAETIVPAEDLPEIVSPKMERAQTSQNKESSKSPSRADIDTVVIRRLIEDAIDRRLHPVIKIIAEQKKEQIRFTDVVGGIGYIFGIVGICAYFMGKKRNA</sequence>
<dbReference type="AlphaFoldDB" id="A0A7V3RGM0"/>
<proteinExistence type="predicted"/>
<keyword evidence="1" id="KW-0812">Transmembrane</keyword>
<evidence type="ECO:0000256" key="1">
    <source>
        <dbReference type="SAM" id="Phobius"/>
    </source>
</evidence>
<name>A0A7V3RGM0_UNCW3</name>
<comment type="caution">
    <text evidence="2">The sequence shown here is derived from an EMBL/GenBank/DDBJ whole genome shotgun (WGS) entry which is preliminary data.</text>
</comment>
<organism evidence="2">
    <name type="scientific">candidate division WOR-3 bacterium</name>
    <dbReference type="NCBI Taxonomy" id="2052148"/>
    <lineage>
        <taxon>Bacteria</taxon>
        <taxon>Bacteria division WOR-3</taxon>
    </lineage>
</organism>
<accession>A0A7V3RGM0</accession>
<dbReference type="EMBL" id="DTOZ01000049">
    <property type="protein sequence ID" value="HGE77706.1"/>
    <property type="molecule type" value="Genomic_DNA"/>
</dbReference>
<gene>
    <name evidence="2" type="ORF">ENX68_01735</name>
</gene>
<evidence type="ECO:0000313" key="2">
    <source>
        <dbReference type="EMBL" id="HGE77706.1"/>
    </source>
</evidence>
<protein>
    <submittedName>
        <fullName evidence="2">Uncharacterized protein</fullName>
    </submittedName>
</protein>
<keyword evidence="1" id="KW-0472">Membrane</keyword>
<reference evidence="2" key="1">
    <citation type="journal article" date="2020" name="mSystems">
        <title>Genome- and Community-Level Interaction Insights into Carbon Utilization and Element Cycling Functions of Hydrothermarchaeota in Hydrothermal Sediment.</title>
        <authorList>
            <person name="Zhou Z."/>
            <person name="Liu Y."/>
            <person name="Xu W."/>
            <person name="Pan J."/>
            <person name="Luo Z.H."/>
            <person name="Li M."/>
        </authorList>
    </citation>
    <scope>NUCLEOTIDE SEQUENCE [LARGE SCALE GENOMIC DNA]</scope>
    <source>
        <strain evidence="2">SpSt-961</strain>
    </source>
</reference>